<dbReference type="EMBL" id="CADCTR010002445">
    <property type="protein sequence ID" value="CAA9353637.1"/>
    <property type="molecule type" value="Genomic_DNA"/>
</dbReference>
<name>A0A6J4MFA3_9CHLR</name>
<accession>A0A6J4MFA3</accession>
<gene>
    <name evidence="1" type="ORF">AVDCRST_MAG93-7242</name>
</gene>
<organism evidence="1">
    <name type="scientific">uncultured Chloroflexia bacterium</name>
    <dbReference type="NCBI Taxonomy" id="1672391"/>
    <lineage>
        <taxon>Bacteria</taxon>
        <taxon>Bacillati</taxon>
        <taxon>Chloroflexota</taxon>
        <taxon>Chloroflexia</taxon>
        <taxon>environmental samples</taxon>
    </lineage>
</organism>
<evidence type="ECO:0000313" key="1">
    <source>
        <dbReference type="EMBL" id="CAA9353637.1"/>
    </source>
</evidence>
<sequence>HVTFRYNVIHNVPKWLHLWTSSIQNNTVTHNYSDTSAMTNNGTNNTISNTTVVSDGVWPTEAQNIMNEAGIE</sequence>
<proteinExistence type="predicted"/>
<feature type="non-terminal residue" evidence="1">
    <location>
        <position position="1"/>
    </location>
</feature>
<protein>
    <submittedName>
        <fullName evidence="1">Uncharacterized protein</fullName>
    </submittedName>
</protein>
<dbReference type="AlphaFoldDB" id="A0A6J4MFA3"/>
<reference evidence="1" key="1">
    <citation type="submission" date="2020-02" db="EMBL/GenBank/DDBJ databases">
        <authorList>
            <person name="Meier V. D."/>
        </authorList>
    </citation>
    <scope>NUCLEOTIDE SEQUENCE</scope>
    <source>
        <strain evidence="1">AVDCRST_MAG93</strain>
    </source>
</reference>